<keyword evidence="1" id="KW-1133">Transmembrane helix</keyword>
<dbReference type="RefSeq" id="WP_251259726.1">
    <property type="nucleotide sequence ID" value="NZ_JAMQGP010000001.1"/>
</dbReference>
<evidence type="ECO:0000256" key="1">
    <source>
        <dbReference type="SAM" id="Phobius"/>
    </source>
</evidence>
<feature type="transmembrane region" description="Helical" evidence="1">
    <location>
        <begin position="85"/>
        <end position="107"/>
    </location>
</feature>
<accession>A0AA42B6E7</accession>
<organism evidence="2 3">
    <name type="scientific">Echinimonas agarilytica</name>
    <dbReference type="NCBI Taxonomy" id="1215918"/>
    <lineage>
        <taxon>Bacteria</taxon>
        <taxon>Pseudomonadati</taxon>
        <taxon>Pseudomonadota</taxon>
        <taxon>Gammaproteobacteria</taxon>
        <taxon>Alteromonadales</taxon>
        <taxon>Echinimonadaceae</taxon>
        <taxon>Echinimonas</taxon>
    </lineage>
</organism>
<name>A0AA42B6E7_9GAMM</name>
<evidence type="ECO:0000313" key="2">
    <source>
        <dbReference type="EMBL" id="MCM2678356.1"/>
    </source>
</evidence>
<dbReference type="EMBL" id="JAMQGP010000001">
    <property type="protein sequence ID" value="MCM2678356.1"/>
    <property type="molecule type" value="Genomic_DNA"/>
</dbReference>
<feature type="transmembrane region" description="Helical" evidence="1">
    <location>
        <begin position="113"/>
        <end position="131"/>
    </location>
</feature>
<dbReference type="InterPro" id="IPR046513">
    <property type="entry name" value="DUF6691"/>
</dbReference>
<comment type="caution">
    <text evidence="2">The sequence shown here is derived from an EMBL/GenBank/DDBJ whole genome shotgun (WGS) entry which is preliminary data.</text>
</comment>
<dbReference type="AlphaFoldDB" id="A0AA42B6E7"/>
<keyword evidence="1" id="KW-0472">Membrane</keyword>
<dbReference type="Proteomes" id="UP001165393">
    <property type="component" value="Unassembled WGS sequence"/>
</dbReference>
<keyword evidence="3" id="KW-1185">Reference proteome</keyword>
<evidence type="ECO:0000313" key="3">
    <source>
        <dbReference type="Proteomes" id="UP001165393"/>
    </source>
</evidence>
<keyword evidence="1" id="KW-0812">Transmembrane</keyword>
<protein>
    <submittedName>
        <fullName evidence="2">YeeE/YedE family protein</fullName>
    </submittedName>
</protein>
<sequence>MTHLISLISGVLFGIGLTISGMVNPDKVIGFLDVTGHWDPSLAFVMGGALMIYLPGYWFYGRHQNQAISGGNMQWPQSQRIDRKLILGATLFGLGWGLVGLCPGPALSSLLSGNPSIGLFVVSMFIGFALAKWKQA</sequence>
<reference evidence="2 3" key="1">
    <citation type="journal article" date="2013" name="Antonie Van Leeuwenhoek">
        <title>Echinimonas agarilytica gen. nov., sp. nov., a new gammaproteobacterium isolated from the sea urchin Strongylocentrotus intermedius.</title>
        <authorList>
            <person name="Nedashkovskaya O.I."/>
            <person name="Stenkova A.M."/>
            <person name="Zhukova N.V."/>
            <person name="Van Trappen S."/>
            <person name="Lee J.S."/>
            <person name="Kim S.B."/>
        </authorList>
    </citation>
    <scope>NUCLEOTIDE SEQUENCE [LARGE SCALE GENOMIC DNA]</scope>
    <source>
        <strain evidence="2 3">KMM 6351</strain>
    </source>
</reference>
<proteinExistence type="predicted"/>
<feature type="transmembrane region" description="Helical" evidence="1">
    <location>
        <begin position="41"/>
        <end position="60"/>
    </location>
</feature>
<gene>
    <name evidence="2" type="ORF">NAF29_01555</name>
</gene>
<dbReference type="Pfam" id="PF20398">
    <property type="entry name" value="DUF6691"/>
    <property type="match status" value="1"/>
</dbReference>